<dbReference type="PANTHER" id="PTHR48198">
    <property type="entry name" value="EC PROTEIN HOMOLOG"/>
    <property type="match status" value="1"/>
</dbReference>
<gene>
    <name evidence="4" type="ORF">TorRG33x02_141940</name>
</gene>
<comment type="caution">
    <text evidence="4">The sequence shown here is derived from an EMBL/GenBank/DDBJ whole genome shotgun (WGS) entry which is preliminary data.</text>
</comment>
<protein>
    <submittedName>
        <fullName evidence="4">EC metallothionein-like protein</fullName>
    </submittedName>
</protein>
<dbReference type="STRING" id="63057.A0A2P5EWK3"/>
<dbReference type="Pfam" id="PF02068">
    <property type="entry name" value="Metallothio_PEC"/>
    <property type="match status" value="1"/>
</dbReference>
<dbReference type="PANTHER" id="PTHR48198:SF1">
    <property type="entry name" value="METALLOTHIONEIN-LIKE PROTEIN 4A-RELATED"/>
    <property type="match status" value="1"/>
</dbReference>
<dbReference type="GO" id="GO:0008270">
    <property type="term" value="F:zinc ion binding"/>
    <property type="evidence" value="ECO:0007669"/>
    <property type="project" value="InterPro"/>
</dbReference>
<dbReference type="OrthoDB" id="1929463at2759"/>
<dbReference type="AlphaFoldDB" id="A0A2P5EWK3"/>
<comment type="similarity">
    <text evidence="1">Belongs to the metallothionein superfamily. Type 15 family.</text>
</comment>
<evidence type="ECO:0000256" key="2">
    <source>
        <dbReference type="ARBA" id="ARBA00022723"/>
    </source>
</evidence>
<sequence>MTDTLGGVKVCNDTCGCPTPCPGGLACRCRTSETTSGVGAEHKKCPCGEHCSCNPCDCGRSAATAGVGKAHCDCGPGCACVTCAS</sequence>
<dbReference type="EMBL" id="JXTC01000088">
    <property type="protein sequence ID" value="PON89908.1"/>
    <property type="molecule type" value="Genomic_DNA"/>
</dbReference>
<organism evidence="4 5">
    <name type="scientific">Trema orientale</name>
    <name type="common">Charcoal tree</name>
    <name type="synonym">Celtis orientalis</name>
    <dbReference type="NCBI Taxonomy" id="63057"/>
    <lineage>
        <taxon>Eukaryota</taxon>
        <taxon>Viridiplantae</taxon>
        <taxon>Streptophyta</taxon>
        <taxon>Embryophyta</taxon>
        <taxon>Tracheophyta</taxon>
        <taxon>Spermatophyta</taxon>
        <taxon>Magnoliopsida</taxon>
        <taxon>eudicotyledons</taxon>
        <taxon>Gunneridae</taxon>
        <taxon>Pentapetalae</taxon>
        <taxon>rosids</taxon>
        <taxon>fabids</taxon>
        <taxon>Rosales</taxon>
        <taxon>Cannabaceae</taxon>
        <taxon>Trema</taxon>
    </lineage>
</organism>
<keyword evidence="2" id="KW-0479">Metal-binding</keyword>
<reference evidence="5" key="1">
    <citation type="submission" date="2016-06" db="EMBL/GenBank/DDBJ databases">
        <title>Parallel loss of symbiosis genes in relatives of nitrogen-fixing non-legume Parasponia.</title>
        <authorList>
            <person name="Van Velzen R."/>
            <person name="Holmer R."/>
            <person name="Bu F."/>
            <person name="Rutten L."/>
            <person name="Van Zeijl A."/>
            <person name="Liu W."/>
            <person name="Santuari L."/>
            <person name="Cao Q."/>
            <person name="Sharma T."/>
            <person name="Shen D."/>
            <person name="Roswanjaya Y."/>
            <person name="Wardhani T."/>
            <person name="Kalhor M.S."/>
            <person name="Jansen J."/>
            <person name="Van den Hoogen J."/>
            <person name="Gungor B."/>
            <person name="Hartog M."/>
            <person name="Hontelez J."/>
            <person name="Verver J."/>
            <person name="Yang W.-C."/>
            <person name="Schijlen E."/>
            <person name="Repin R."/>
            <person name="Schilthuizen M."/>
            <person name="Schranz E."/>
            <person name="Heidstra R."/>
            <person name="Miyata K."/>
            <person name="Fedorova E."/>
            <person name="Kohlen W."/>
            <person name="Bisseling T."/>
            <person name="Smit S."/>
            <person name="Geurts R."/>
        </authorList>
    </citation>
    <scope>NUCLEOTIDE SEQUENCE [LARGE SCALE GENOMIC DNA]</scope>
    <source>
        <strain evidence="5">cv. RG33-2</strain>
    </source>
</reference>
<proteinExistence type="inferred from homology"/>
<dbReference type="InterPro" id="IPR000316">
    <property type="entry name" value="Metallthion_15"/>
</dbReference>
<dbReference type="Proteomes" id="UP000237000">
    <property type="component" value="Unassembled WGS sequence"/>
</dbReference>
<evidence type="ECO:0000313" key="4">
    <source>
        <dbReference type="EMBL" id="PON89908.1"/>
    </source>
</evidence>
<name>A0A2P5EWK3_TREOI</name>
<dbReference type="PRINTS" id="PR00877">
    <property type="entry name" value="MTPLANTPEC"/>
</dbReference>
<evidence type="ECO:0000256" key="3">
    <source>
        <dbReference type="ARBA" id="ARBA00022851"/>
    </source>
</evidence>
<evidence type="ECO:0000313" key="5">
    <source>
        <dbReference type="Proteomes" id="UP000237000"/>
    </source>
</evidence>
<keyword evidence="5" id="KW-1185">Reference proteome</keyword>
<keyword evidence="3" id="KW-0480">Metal-thiolate cluster</keyword>
<evidence type="ECO:0000256" key="1">
    <source>
        <dbReference type="ARBA" id="ARBA00005802"/>
    </source>
</evidence>
<accession>A0A2P5EWK3</accession>
<dbReference type="InParanoid" id="A0A2P5EWK3"/>